<evidence type="ECO:0000256" key="4">
    <source>
        <dbReference type="ARBA" id="ARBA00023043"/>
    </source>
</evidence>
<comment type="caution">
    <text evidence="9">The sequence shown here is derived from an EMBL/GenBank/DDBJ whole genome shotgun (WGS) entry which is preliminary data.</text>
</comment>
<dbReference type="Proteomes" id="UP000286045">
    <property type="component" value="Unassembled WGS sequence"/>
</dbReference>
<dbReference type="InterPro" id="IPR002110">
    <property type="entry name" value="Ankyrin_rpt"/>
</dbReference>
<dbReference type="PANTHER" id="PTHR47143">
    <property type="entry name" value="TRANSIENT RECEPTOR POTENTIAL CATION CHANNEL PROTEIN PAINLESS"/>
    <property type="match status" value="1"/>
</dbReference>
<dbReference type="InterPro" id="IPR052076">
    <property type="entry name" value="TRP_cation_channel"/>
</dbReference>
<dbReference type="PROSITE" id="PS50297">
    <property type="entry name" value="ANK_REP_REGION"/>
    <property type="match status" value="3"/>
</dbReference>
<evidence type="ECO:0000256" key="3">
    <source>
        <dbReference type="ARBA" id="ARBA00022737"/>
    </source>
</evidence>
<keyword evidence="1" id="KW-0813">Transport</keyword>
<dbReference type="GO" id="GO:1902495">
    <property type="term" value="C:transmembrane transporter complex"/>
    <property type="evidence" value="ECO:0007669"/>
    <property type="project" value="TreeGrafter"/>
</dbReference>
<keyword evidence="6" id="KW-0325">Glycoprotein</keyword>
<dbReference type="Pfam" id="PF13637">
    <property type="entry name" value="Ank_4"/>
    <property type="match status" value="1"/>
</dbReference>
<keyword evidence="10" id="KW-1185">Reference proteome</keyword>
<dbReference type="GO" id="GO:0022857">
    <property type="term" value="F:transmembrane transporter activity"/>
    <property type="evidence" value="ECO:0007669"/>
    <property type="project" value="TreeGrafter"/>
</dbReference>
<dbReference type="Pfam" id="PF12796">
    <property type="entry name" value="Ank_2"/>
    <property type="match status" value="1"/>
</dbReference>
<accession>A0A439CXJ1</accession>
<feature type="repeat" description="ANK" evidence="8">
    <location>
        <begin position="89"/>
        <end position="117"/>
    </location>
</feature>
<keyword evidence="3" id="KW-0677">Repeat</keyword>
<dbReference type="SUPFAM" id="SSF48403">
    <property type="entry name" value="Ankyrin repeat"/>
    <property type="match status" value="1"/>
</dbReference>
<sequence length="228" mass="25279">MQWSALIQSTSSSDTLVDQVVDEDQIFVDDLVFDETGVLDNSSLEITESQSPEKEIVDMSAPVHVGNPSTGMEDILDKPGQKLRGWLGPLHIAAQKGHGAIVRILMQHNTNCDERDSDGMTALMHAIIEDHEEIALSLLSNGARISILDNRRRSTLHWAALYRRESLLRALLNHHKPEIHSSINVYDSDMRTPLHTAVHSGFDAGVEMLLTFGANASLKTWKIPDGQK</sequence>
<dbReference type="GO" id="GO:0034220">
    <property type="term" value="P:monoatomic ion transmembrane transport"/>
    <property type="evidence" value="ECO:0007669"/>
    <property type="project" value="UniProtKB-KW"/>
</dbReference>
<evidence type="ECO:0000313" key="10">
    <source>
        <dbReference type="Proteomes" id="UP000286045"/>
    </source>
</evidence>
<evidence type="ECO:0000256" key="7">
    <source>
        <dbReference type="ARBA" id="ARBA00023303"/>
    </source>
</evidence>
<gene>
    <name evidence="9" type="ORF">EKO27_g8353</name>
</gene>
<evidence type="ECO:0000256" key="2">
    <source>
        <dbReference type="ARBA" id="ARBA00022606"/>
    </source>
</evidence>
<protein>
    <submittedName>
        <fullName evidence="9">Uncharacterized protein</fullName>
    </submittedName>
</protein>
<reference evidence="9 10" key="1">
    <citation type="submission" date="2018-12" db="EMBL/GenBank/DDBJ databases">
        <title>Draft genome sequence of Xylaria grammica IHI A82.</title>
        <authorList>
            <person name="Buettner E."/>
            <person name="Kellner H."/>
        </authorList>
    </citation>
    <scope>NUCLEOTIDE SEQUENCE [LARGE SCALE GENOMIC DNA]</scope>
    <source>
        <strain evidence="9 10">IHI A82</strain>
    </source>
</reference>
<dbReference type="PANTHER" id="PTHR47143:SF1">
    <property type="entry name" value="ION_TRANS DOMAIN-CONTAINING PROTEIN"/>
    <property type="match status" value="1"/>
</dbReference>
<evidence type="ECO:0000256" key="1">
    <source>
        <dbReference type="ARBA" id="ARBA00022448"/>
    </source>
</evidence>
<dbReference type="SMART" id="SM00248">
    <property type="entry name" value="ANK"/>
    <property type="match status" value="4"/>
</dbReference>
<evidence type="ECO:0000313" key="9">
    <source>
        <dbReference type="EMBL" id="RWA06757.1"/>
    </source>
</evidence>
<dbReference type="STRING" id="363999.A0A439CXJ1"/>
<keyword evidence="5" id="KW-0406">Ion transport</keyword>
<name>A0A439CXJ1_9PEZI</name>
<evidence type="ECO:0000256" key="8">
    <source>
        <dbReference type="PROSITE-ProRule" id="PRU00023"/>
    </source>
</evidence>
<dbReference type="AlphaFoldDB" id="A0A439CXJ1"/>
<dbReference type="Gene3D" id="1.25.40.20">
    <property type="entry name" value="Ankyrin repeat-containing domain"/>
    <property type="match status" value="1"/>
</dbReference>
<organism evidence="9 10">
    <name type="scientific">Xylaria grammica</name>
    <dbReference type="NCBI Taxonomy" id="363999"/>
    <lineage>
        <taxon>Eukaryota</taxon>
        <taxon>Fungi</taxon>
        <taxon>Dikarya</taxon>
        <taxon>Ascomycota</taxon>
        <taxon>Pezizomycotina</taxon>
        <taxon>Sordariomycetes</taxon>
        <taxon>Xylariomycetidae</taxon>
        <taxon>Xylariales</taxon>
        <taxon>Xylariaceae</taxon>
        <taxon>Xylaria</taxon>
    </lineage>
</organism>
<evidence type="ECO:0000256" key="5">
    <source>
        <dbReference type="ARBA" id="ARBA00023065"/>
    </source>
</evidence>
<keyword evidence="7" id="KW-0407">Ion channel</keyword>
<evidence type="ECO:0000256" key="6">
    <source>
        <dbReference type="ARBA" id="ARBA00023180"/>
    </source>
</evidence>
<feature type="repeat" description="ANK" evidence="8">
    <location>
        <begin position="118"/>
        <end position="150"/>
    </location>
</feature>
<keyword evidence="2" id="KW-0716">Sensory transduction</keyword>
<dbReference type="PROSITE" id="PS50088">
    <property type="entry name" value="ANK_REPEAT"/>
    <property type="match status" value="3"/>
</dbReference>
<dbReference type="EMBL" id="RYZI01000310">
    <property type="protein sequence ID" value="RWA06757.1"/>
    <property type="molecule type" value="Genomic_DNA"/>
</dbReference>
<proteinExistence type="predicted"/>
<keyword evidence="4 8" id="KW-0040">ANK repeat</keyword>
<dbReference type="InterPro" id="IPR036770">
    <property type="entry name" value="Ankyrin_rpt-contain_sf"/>
</dbReference>
<feature type="repeat" description="ANK" evidence="8">
    <location>
        <begin position="189"/>
        <end position="221"/>
    </location>
</feature>